<proteinExistence type="predicted"/>
<keyword evidence="2" id="KW-1185">Reference proteome</keyword>
<reference evidence="2" key="1">
    <citation type="journal article" date="2017" name="Front. Plant Sci.">
        <title>Climate Clever Clovers: New Paradigm to Reduce the Environmental Footprint of Ruminants by Breeding Low Methanogenic Forages Utilizing Haplotype Variation.</title>
        <authorList>
            <person name="Kaur P."/>
            <person name="Appels R."/>
            <person name="Bayer P.E."/>
            <person name="Keeble-Gagnere G."/>
            <person name="Wang J."/>
            <person name="Hirakawa H."/>
            <person name="Shirasawa K."/>
            <person name="Vercoe P."/>
            <person name="Stefanova K."/>
            <person name="Durmic Z."/>
            <person name="Nichols P."/>
            <person name="Revell C."/>
            <person name="Isobe S.N."/>
            <person name="Edwards D."/>
            <person name="Erskine W."/>
        </authorList>
    </citation>
    <scope>NUCLEOTIDE SEQUENCE [LARGE SCALE GENOMIC DNA]</scope>
    <source>
        <strain evidence="2">cv. Daliak</strain>
    </source>
</reference>
<organism evidence="1 2">
    <name type="scientific">Trifolium subterraneum</name>
    <name type="common">Subterranean clover</name>
    <dbReference type="NCBI Taxonomy" id="3900"/>
    <lineage>
        <taxon>Eukaryota</taxon>
        <taxon>Viridiplantae</taxon>
        <taxon>Streptophyta</taxon>
        <taxon>Embryophyta</taxon>
        <taxon>Tracheophyta</taxon>
        <taxon>Spermatophyta</taxon>
        <taxon>Magnoliopsida</taxon>
        <taxon>eudicotyledons</taxon>
        <taxon>Gunneridae</taxon>
        <taxon>Pentapetalae</taxon>
        <taxon>rosids</taxon>
        <taxon>fabids</taxon>
        <taxon>Fabales</taxon>
        <taxon>Fabaceae</taxon>
        <taxon>Papilionoideae</taxon>
        <taxon>50 kb inversion clade</taxon>
        <taxon>NPAAA clade</taxon>
        <taxon>Hologalegina</taxon>
        <taxon>IRL clade</taxon>
        <taxon>Trifolieae</taxon>
        <taxon>Trifolium</taxon>
    </lineage>
</organism>
<evidence type="ECO:0000313" key="1">
    <source>
        <dbReference type="EMBL" id="GAU38275.1"/>
    </source>
</evidence>
<accession>A0A2Z6NQW8</accession>
<sequence>MGKWNYRPSRRFFPRRRSPNPPPIFYDIKATLPEIFSNFEVFRERGIAIEVIAYAVLHSTLSLDSEAH</sequence>
<protein>
    <submittedName>
        <fullName evidence="1">Uncharacterized protein</fullName>
    </submittedName>
</protein>
<name>A0A2Z6NQW8_TRISU</name>
<gene>
    <name evidence="1" type="ORF">TSUD_119560</name>
</gene>
<evidence type="ECO:0000313" key="2">
    <source>
        <dbReference type="Proteomes" id="UP000242715"/>
    </source>
</evidence>
<dbReference type="EMBL" id="DF973708">
    <property type="protein sequence ID" value="GAU38275.1"/>
    <property type="molecule type" value="Genomic_DNA"/>
</dbReference>
<dbReference type="Proteomes" id="UP000242715">
    <property type="component" value="Unassembled WGS sequence"/>
</dbReference>
<dbReference type="AlphaFoldDB" id="A0A2Z6NQW8"/>